<evidence type="ECO:0008006" key="9">
    <source>
        <dbReference type="Google" id="ProtNLM"/>
    </source>
</evidence>
<accession>A0ABQ7K7J3</accession>
<feature type="compositionally biased region" description="Polar residues" evidence="4">
    <location>
        <begin position="1613"/>
        <end position="1635"/>
    </location>
</feature>
<feature type="repeat" description="WD" evidence="3">
    <location>
        <begin position="2345"/>
        <end position="2386"/>
    </location>
</feature>
<dbReference type="InterPro" id="IPR007111">
    <property type="entry name" value="NACHT_NTPase"/>
</dbReference>
<feature type="repeat" description="WD" evidence="3">
    <location>
        <begin position="2031"/>
        <end position="2063"/>
    </location>
</feature>
<feature type="repeat" description="WD" evidence="3">
    <location>
        <begin position="1863"/>
        <end position="1904"/>
    </location>
</feature>
<dbReference type="PROSITE" id="PS50082">
    <property type="entry name" value="WD_REPEATS_2"/>
    <property type="match status" value="11"/>
</dbReference>
<dbReference type="InterPro" id="IPR015943">
    <property type="entry name" value="WD40/YVTN_repeat-like_dom_sf"/>
</dbReference>
<gene>
    <name evidence="7" type="ORF">BGZ96_002865</name>
</gene>
<dbReference type="PROSITE" id="PS00678">
    <property type="entry name" value="WD_REPEATS_1"/>
    <property type="match status" value="4"/>
</dbReference>
<feature type="repeat" description="WD" evidence="3">
    <location>
        <begin position="2073"/>
        <end position="2114"/>
    </location>
</feature>
<dbReference type="Pfam" id="PF00805">
    <property type="entry name" value="Pentapeptide"/>
    <property type="match status" value="1"/>
</dbReference>
<dbReference type="CDD" id="cd00200">
    <property type="entry name" value="WD40"/>
    <property type="match status" value="2"/>
</dbReference>
<comment type="caution">
    <text evidence="7">The sequence shown here is derived from an EMBL/GenBank/DDBJ whole genome shotgun (WGS) entry which is preliminary data.</text>
</comment>
<feature type="repeat" description="WD" evidence="3">
    <location>
        <begin position="2259"/>
        <end position="2300"/>
    </location>
</feature>
<dbReference type="EMBL" id="JAAAIM010000157">
    <property type="protein sequence ID" value="KAG0293397.1"/>
    <property type="molecule type" value="Genomic_DNA"/>
</dbReference>
<evidence type="ECO:0000256" key="3">
    <source>
        <dbReference type="PROSITE-ProRule" id="PRU00221"/>
    </source>
</evidence>
<dbReference type="InterPro" id="IPR056251">
    <property type="entry name" value="Arm_rpt_dom"/>
</dbReference>
<evidence type="ECO:0000256" key="1">
    <source>
        <dbReference type="ARBA" id="ARBA00022574"/>
    </source>
</evidence>
<dbReference type="PANTHER" id="PTHR19879:SF9">
    <property type="entry name" value="TRANSCRIPTION INITIATION FACTOR TFIID SUBUNIT 5"/>
    <property type="match status" value="1"/>
</dbReference>
<feature type="domain" description="NACHT" evidence="5">
    <location>
        <begin position="1177"/>
        <end position="1338"/>
    </location>
</feature>
<dbReference type="PRINTS" id="PR00320">
    <property type="entry name" value="GPROTEINBRPT"/>
</dbReference>
<feature type="domain" description="Arm-like repeat" evidence="6">
    <location>
        <begin position="302"/>
        <end position="650"/>
    </location>
</feature>
<dbReference type="PANTHER" id="PTHR19879">
    <property type="entry name" value="TRANSCRIPTION INITIATION FACTOR TFIID"/>
    <property type="match status" value="1"/>
</dbReference>
<feature type="compositionally biased region" description="Acidic residues" evidence="4">
    <location>
        <begin position="744"/>
        <end position="760"/>
    </location>
</feature>
<dbReference type="InterPro" id="IPR001646">
    <property type="entry name" value="5peptide_repeat"/>
</dbReference>
<dbReference type="Gene3D" id="2.160.20.80">
    <property type="entry name" value="E3 ubiquitin-protein ligase SopA"/>
    <property type="match status" value="1"/>
</dbReference>
<feature type="repeat" description="WD" evidence="3">
    <location>
        <begin position="2301"/>
        <end position="2344"/>
    </location>
</feature>
<dbReference type="InterPro" id="IPR020472">
    <property type="entry name" value="WD40_PAC1"/>
</dbReference>
<dbReference type="Proteomes" id="UP001194696">
    <property type="component" value="Unassembled WGS sequence"/>
</dbReference>
<dbReference type="InterPro" id="IPR036322">
    <property type="entry name" value="WD40_repeat_dom_sf"/>
</dbReference>
<dbReference type="Pfam" id="PF00400">
    <property type="entry name" value="WD40"/>
    <property type="match status" value="11"/>
</dbReference>
<evidence type="ECO:0000313" key="8">
    <source>
        <dbReference type="Proteomes" id="UP001194696"/>
    </source>
</evidence>
<evidence type="ECO:0000256" key="4">
    <source>
        <dbReference type="SAM" id="MobiDB-lite"/>
    </source>
</evidence>
<organism evidence="7 8">
    <name type="scientific">Linnemannia gamsii</name>
    <dbReference type="NCBI Taxonomy" id="64522"/>
    <lineage>
        <taxon>Eukaryota</taxon>
        <taxon>Fungi</taxon>
        <taxon>Fungi incertae sedis</taxon>
        <taxon>Mucoromycota</taxon>
        <taxon>Mortierellomycotina</taxon>
        <taxon>Mortierellomycetes</taxon>
        <taxon>Mortierellales</taxon>
        <taxon>Mortierellaceae</taxon>
        <taxon>Linnemannia</taxon>
    </lineage>
</organism>
<feature type="compositionally biased region" description="Polar residues" evidence="4">
    <location>
        <begin position="173"/>
        <end position="182"/>
    </location>
</feature>
<feature type="region of interest" description="Disordered" evidence="4">
    <location>
        <begin position="133"/>
        <end position="197"/>
    </location>
</feature>
<feature type="region of interest" description="Disordered" evidence="4">
    <location>
        <begin position="1"/>
        <end position="21"/>
    </location>
</feature>
<keyword evidence="2" id="KW-0677">Repeat</keyword>
<feature type="repeat" description="WD" evidence="3">
    <location>
        <begin position="1989"/>
        <end position="2030"/>
    </location>
</feature>
<evidence type="ECO:0000259" key="6">
    <source>
        <dbReference type="Pfam" id="PF23948"/>
    </source>
</evidence>
<feature type="compositionally biased region" description="Polar residues" evidence="4">
    <location>
        <begin position="152"/>
        <end position="162"/>
    </location>
</feature>
<dbReference type="Gene3D" id="2.130.10.10">
    <property type="entry name" value="YVTN repeat-like/Quinoprotein amine dehydrogenase"/>
    <property type="match status" value="5"/>
</dbReference>
<feature type="region of interest" description="Disordered" evidence="4">
    <location>
        <begin position="735"/>
        <end position="764"/>
    </location>
</feature>
<dbReference type="PROSITE" id="PS50294">
    <property type="entry name" value="WD_REPEATS_REGION"/>
    <property type="match status" value="10"/>
</dbReference>
<dbReference type="InterPro" id="IPR001680">
    <property type="entry name" value="WD40_rpt"/>
</dbReference>
<dbReference type="Gene3D" id="3.40.50.300">
    <property type="entry name" value="P-loop containing nucleotide triphosphate hydrolases"/>
    <property type="match status" value="2"/>
</dbReference>
<reference evidence="7 8" key="1">
    <citation type="journal article" date="2020" name="Fungal Divers.">
        <title>Resolving the Mortierellaceae phylogeny through synthesis of multi-gene phylogenetics and phylogenomics.</title>
        <authorList>
            <person name="Vandepol N."/>
            <person name="Liber J."/>
            <person name="Desiro A."/>
            <person name="Na H."/>
            <person name="Kennedy M."/>
            <person name="Barry K."/>
            <person name="Grigoriev I.V."/>
            <person name="Miller A.N."/>
            <person name="O'Donnell K."/>
            <person name="Stajich J.E."/>
            <person name="Bonito G."/>
        </authorList>
    </citation>
    <scope>NUCLEOTIDE SEQUENCE [LARGE SCALE GENOMIC DNA]</scope>
    <source>
        <strain evidence="7 8">AD045</strain>
    </source>
</reference>
<dbReference type="SMART" id="SM00320">
    <property type="entry name" value="WD40"/>
    <property type="match status" value="14"/>
</dbReference>
<dbReference type="Pfam" id="PF05729">
    <property type="entry name" value="NACHT"/>
    <property type="match status" value="1"/>
</dbReference>
<proteinExistence type="predicted"/>
<feature type="repeat" description="WD" evidence="3">
    <location>
        <begin position="1947"/>
        <end position="1988"/>
    </location>
</feature>
<feature type="repeat" description="WD" evidence="3">
    <location>
        <begin position="1905"/>
        <end position="1946"/>
    </location>
</feature>
<dbReference type="Pfam" id="PF23948">
    <property type="entry name" value="ARM_5"/>
    <property type="match status" value="1"/>
</dbReference>
<evidence type="ECO:0000256" key="2">
    <source>
        <dbReference type="ARBA" id="ARBA00022737"/>
    </source>
</evidence>
<feature type="compositionally biased region" description="Polar residues" evidence="4">
    <location>
        <begin position="1"/>
        <end position="10"/>
    </location>
</feature>
<feature type="repeat" description="WD" evidence="3">
    <location>
        <begin position="2387"/>
        <end position="2428"/>
    </location>
</feature>
<dbReference type="InterPro" id="IPR027417">
    <property type="entry name" value="P-loop_NTPase"/>
</dbReference>
<dbReference type="SUPFAM" id="SSF50978">
    <property type="entry name" value="WD40 repeat-like"/>
    <property type="match status" value="2"/>
</dbReference>
<dbReference type="PROSITE" id="PS00675">
    <property type="entry name" value="SIGMA54_INTERACT_1"/>
    <property type="match status" value="2"/>
</dbReference>
<keyword evidence="8" id="KW-1185">Reference proteome</keyword>
<dbReference type="InterPro" id="IPR025662">
    <property type="entry name" value="Sigma_54_int_dom_ATP-bd_1"/>
</dbReference>
<dbReference type="InterPro" id="IPR019775">
    <property type="entry name" value="WD40_repeat_CS"/>
</dbReference>
<evidence type="ECO:0000313" key="7">
    <source>
        <dbReference type="EMBL" id="KAG0293397.1"/>
    </source>
</evidence>
<feature type="region of interest" description="Disordered" evidence="4">
    <location>
        <begin position="1605"/>
        <end position="1647"/>
    </location>
</feature>
<feature type="repeat" description="WD" evidence="3">
    <location>
        <begin position="2217"/>
        <end position="2258"/>
    </location>
</feature>
<keyword evidence="1 3" id="KW-0853">WD repeat</keyword>
<protein>
    <recommendedName>
        <fullName evidence="9">WD40 repeat-like protein</fullName>
    </recommendedName>
</protein>
<name>A0ABQ7K7J3_9FUNG</name>
<evidence type="ECO:0000259" key="5">
    <source>
        <dbReference type="Pfam" id="PF05729"/>
    </source>
</evidence>
<dbReference type="SUPFAM" id="SSF141571">
    <property type="entry name" value="Pentapeptide repeat-like"/>
    <property type="match status" value="1"/>
</dbReference>
<sequence length="2519" mass="280402">MTNHPNTNRPSGGEMTPSGKSVFTGIKTAAKKALRPSSKNDHSLPNAIAAIHVENSRILNRVGRFVKDQPGIEDPEETDQEFFQQGSTLTTRREHQDVPIQSSGYSTINELDVHYAPIQSINYSTINELDVQDAPIQPGSSSTTRRDVQDAPTHSGSSSTISRLAVQDAPIQLGSSSTTTRPAVQDAPIQSGSSSTTKTLLSRMGLTGHPSNGKNLSNPFPDEQPRKAFFLRNHVKPLFRTPLPKTGHRFNSTLQLAFAHHLLPKELPSSSATPGSVATTCSRATEMVLNEAEETWVATIEQDTARQDDVRALTAQVVAEFLNTLNKDAASIAEVILLGPVLGCEDYRSVLSSLIAELESQPLLKVKLLQGLNQLLQEALPGYLIDDDLARVLQLLRQRLAGTFKRLGDAERSASDHIYHLVITISRVLDALVEGNIKGLQRTEHHQPLLEILNELRDSSDPCLKFHASYAWQALQYVGDDESPLHAALRFGGGLTRAALSVASVFKFDPENLFSGLQQLGQAAGQAYDVTKTMVEGAQALRAGGEGIVDSMWNGFQSGAKRAWYPALQGARVCILEGRLADFERIIYEAPCRRELEFQQGVCHLLGEVALDPIWEIKTRKQAVDFLQELFMADGKKSFHAGAKKAILGILGRVSENAEQIIRQYTKTVLEDLPVNSTDTRPRTYIVMVRLPQPTASPLLFRALRVSALEDKLRQMMTSRRDEYRQGVYIPPQGKAIHRKLTDEPEEDINNDSDDESTDESDNRPFSLVDKVMEFFKSDQQVFLILGDSGSGKSTFNRHLEHQLLKSYIPGGHIPILIILPAIASPEKELIQEHLKMYDFSEDEIRDLKQSRQFIVICDGYDESQLSINLHTTNLFNRAGQWNVKMVIGCRNTYLGKSYRERFEPQPVDCHNPATPHLFQEAVIVPFSGAEIEDYVEQFVRDTEVHELFDGRPVWNSEDYMDKLDRIPKLRSLVKNPFLLVLVLRALPVIVDGVLDLKKLEVTRARIYEVFIEQWLEINRKRLRTSKHTKEETEALEGLIGEGFTTVAIKFLKDLALAIFKEQDGNPVVRYVHRVDKMTWKAKFFGLDPEVILLRDASPLRRSGVLYRFIHRSFLEYFYDFLEQNIFQLRIMRLREYERLYQELFIPCYAKPGFQDSDGAASPLMVEVQKFLKTDGRVFLLLGDSGSGKSMFNRHLEYQLWSSYSRGDTIPLHINLPAIPQPDQDLIAKQLTADGFKDDQIQELKLNRQFTVICDGYDEIQFQKNLYESNLFNRPGQWKVKMVISCRSTYLGHNYRHFFEPVSGDNHTSPITGYFREAVIVPFSSDQITQYVGKFVRDKETPDLFDSRAVWDVEEYMEKLQRIPNMMDLVKNPFLLMLSLKSLPSVYNDIPDVTKVKATRLMLYDKFIVQWIQASLKRIQSVVHTSSSEVQAVFINLVEEGFVEAVLNYSSRLAAHIVTKHDYNPIVQYGKDDKGSWKENFFGPDTRIKILRESSPIMRSGNQYRFIHRSLVEYFYSLSLLDQVDLDEPDVHKPGLRALDSHELVSNDPVSDGPVSDEPFPEKLLFLDESIFGEHLSEVTDAVEPSVSDNTSNVMIVFPDESHAKPEELPLATTASPVSYSEGTTLSPSRNSRSQKPNRRSPHTGHVEAAMENYAFYSLSKPNLRRSPQYGIAEYALQNSSTLTPLYKPLRKLTLAANNPLHGTALIKDPSTLQFLADRIQQDEALKSQYFATIERSKTDPSADVAAANAITLLTRAGERFSGMDLSGIRIPGADVSGGDFDSVQLVGANLTGVNLTRTWLRKVNFAKAEMGGVQFGEWPYMRQQFGMNACTYSPNGQLLAIGFSGGALSLFSTKTWLRVRGLDGHDWSITALLFSPDGRQLASASEDKSIKLWDVKSGILVKVLEGPTETVTSMAHSPMDDLLAVASDDDVVRIYDLDTAGVVLELKGHSGAVKSVAYSASGHILATASSDWTVRLWDPKTGAQQHVMRGHTSWVTSVSISPINNLVASSGQDMTVRLWDGSTGQALFILKGHTAFVRKVSFSPSGHQLASSSDDRTVRLWNGKTGAPGTLLTGHTKSVFTLAYSPDGKQIATCGRDSKVRLWDVNASTLLDDMSPFLGSAESVAYSSNPTNPTNPRTRNAHALLDQAPSTGQPQPLPSFLEEQESSELTWEVNWNDHSIDYCSVVLSGDGQVAASGFGKLVRLFDANTGVLMSDLRGHTDSVISLAFSPDRKTFVSGSHDKTARIWNIQTGKVEKTLEGHTEAVTAVAFSPTGIHIATGSEDRLVMVWSIRTGKVSHILSSHSQEVKSLSYSPDQHQALLASGSRDHSIKLWQPRDGILESTLKGHTDVVDSVSFSSTGQLLVSGSRDRNARVWDLSSNQTILELTGHRKAVSAVAFSPNNLFIATGSWDKTVKVWDAETGECLVQVSGSSGEVCSIAWKPVLTEDGDSLYLITRCSDRSVRMWKLLKAADGALKIQLHWRASLDGLVVSSANIYGVVGLTKRNKRLLLQRGAVNDS</sequence>